<sequence>MRIWIALILLAACDSPSVGLINAPSRQVQIENSTFVVHFNGERAEAIRTNFEFGKEARGVMGRGYRAIELATGCQIVPRSFEGDPALMKAKLACVS</sequence>
<dbReference type="RefSeq" id="WP_093965236.1">
    <property type="nucleotide sequence ID" value="NZ_FXYE01000001.1"/>
</dbReference>
<protein>
    <submittedName>
        <fullName evidence="1">Uncharacterized protein</fullName>
    </submittedName>
</protein>
<keyword evidence="2" id="KW-1185">Reference proteome</keyword>
<evidence type="ECO:0000313" key="1">
    <source>
        <dbReference type="EMBL" id="SMX30775.1"/>
    </source>
</evidence>
<name>A0A238JJW4_9RHOB</name>
<dbReference type="EMBL" id="FXYE01000001">
    <property type="protein sequence ID" value="SMX30775.1"/>
    <property type="molecule type" value="Genomic_DNA"/>
</dbReference>
<dbReference type="Proteomes" id="UP000202922">
    <property type="component" value="Unassembled WGS sequence"/>
</dbReference>
<accession>A0A238JJW4</accession>
<reference evidence="2" key="1">
    <citation type="submission" date="2017-05" db="EMBL/GenBank/DDBJ databases">
        <authorList>
            <person name="Rodrigo-Torres L."/>
            <person name="Arahal R. D."/>
            <person name="Lucena T."/>
        </authorList>
    </citation>
    <scope>NUCLEOTIDE SEQUENCE [LARGE SCALE GENOMIC DNA]</scope>
    <source>
        <strain evidence="2">CECT 8621</strain>
    </source>
</reference>
<proteinExistence type="predicted"/>
<dbReference type="OrthoDB" id="7864349at2"/>
<gene>
    <name evidence="1" type="ORF">COL8621_00114</name>
</gene>
<dbReference type="AlphaFoldDB" id="A0A238JJW4"/>
<organism evidence="1 2">
    <name type="scientific">Actibacterium lipolyticum</name>
    <dbReference type="NCBI Taxonomy" id="1524263"/>
    <lineage>
        <taxon>Bacteria</taxon>
        <taxon>Pseudomonadati</taxon>
        <taxon>Pseudomonadota</taxon>
        <taxon>Alphaproteobacteria</taxon>
        <taxon>Rhodobacterales</taxon>
        <taxon>Roseobacteraceae</taxon>
        <taxon>Actibacterium</taxon>
    </lineage>
</organism>
<evidence type="ECO:0000313" key="2">
    <source>
        <dbReference type="Proteomes" id="UP000202922"/>
    </source>
</evidence>